<evidence type="ECO:0000313" key="2">
    <source>
        <dbReference type="EMBL" id="MCI23896.1"/>
    </source>
</evidence>
<proteinExistence type="predicted"/>
<feature type="region of interest" description="Disordered" evidence="1">
    <location>
        <begin position="1"/>
        <end position="22"/>
    </location>
</feature>
<sequence>AEHDTKPAVPEMLEPVPEEDSSCKPSHNLLYLLCQRLHNTMQNEAKFP</sequence>
<protein>
    <submittedName>
        <fullName evidence="2">Uncharacterized protein</fullName>
    </submittedName>
</protein>
<feature type="non-terminal residue" evidence="2">
    <location>
        <position position="1"/>
    </location>
</feature>
<dbReference type="EMBL" id="LXQA010138446">
    <property type="protein sequence ID" value="MCI23896.1"/>
    <property type="molecule type" value="Genomic_DNA"/>
</dbReference>
<organism evidence="2 3">
    <name type="scientific">Trifolium medium</name>
    <dbReference type="NCBI Taxonomy" id="97028"/>
    <lineage>
        <taxon>Eukaryota</taxon>
        <taxon>Viridiplantae</taxon>
        <taxon>Streptophyta</taxon>
        <taxon>Embryophyta</taxon>
        <taxon>Tracheophyta</taxon>
        <taxon>Spermatophyta</taxon>
        <taxon>Magnoliopsida</taxon>
        <taxon>eudicotyledons</taxon>
        <taxon>Gunneridae</taxon>
        <taxon>Pentapetalae</taxon>
        <taxon>rosids</taxon>
        <taxon>fabids</taxon>
        <taxon>Fabales</taxon>
        <taxon>Fabaceae</taxon>
        <taxon>Papilionoideae</taxon>
        <taxon>50 kb inversion clade</taxon>
        <taxon>NPAAA clade</taxon>
        <taxon>Hologalegina</taxon>
        <taxon>IRL clade</taxon>
        <taxon>Trifolieae</taxon>
        <taxon>Trifolium</taxon>
    </lineage>
</organism>
<evidence type="ECO:0000313" key="3">
    <source>
        <dbReference type="Proteomes" id="UP000265520"/>
    </source>
</evidence>
<dbReference type="AlphaFoldDB" id="A0A392QK11"/>
<accession>A0A392QK11</accession>
<dbReference type="Proteomes" id="UP000265520">
    <property type="component" value="Unassembled WGS sequence"/>
</dbReference>
<comment type="caution">
    <text evidence="2">The sequence shown here is derived from an EMBL/GenBank/DDBJ whole genome shotgun (WGS) entry which is preliminary data.</text>
</comment>
<keyword evidence="3" id="KW-1185">Reference proteome</keyword>
<evidence type="ECO:0000256" key="1">
    <source>
        <dbReference type="SAM" id="MobiDB-lite"/>
    </source>
</evidence>
<reference evidence="2 3" key="1">
    <citation type="journal article" date="2018" name="Front. Plant Sci.">
        <title>Red Clover (Trifolium pratense) and Zigzag Clover (T. medium) - A Picture of Genomic Similarities and Differences.</title>
        <authorList>
            <person name="Dluhosova J."/>
            <person name="Istvanek J."/>
            <person name="Nedelnik J."/>
            <person name="Repkova J."/>
        </authorList>
    </citation>
    <scope>NUCLEOTIDE SEQUENCE [LARGE SCALE GENOMIC DNA]</scope>
    <source>
        <strain evidence="3">cv. 10/8</strain>
        <tissue evidence="2">Leaf</tissue>
    </source>
</reference>
<name>A0A392QK11_9FABA</name>